<feature type="transmembrane region" description="Helical" evidence="1">
    <location>
        <begin position="74"/>
        <end position="91"/>
    </location>
</feature>
<feature type="transmembrane region" description="Helical" evidence="1">
    <location>
        <begin position="6"/>
        <end position="38"/>
    </location>
</feature>
<dbReference type="InterPro" id="IPR007401">
    <property type="entry name" value="DUF454"/>
</dbReference>
<organism evidence="3 4">
    <name type="scientific">Thomasclavelia ramosa</name>
    <dbReference type="NCBI Taxonomy" id="1547"/>
    <lineage>
        <taxon>Bacteria</taxon>
        <taxon>Bacillati</taxon>
        <taxon>Bacillota</taxon>
        <taxon>Erysipelotrichia</taxon>
        <taxon>Erysipelotrichales</taxon>
        <taxon>Coprobacillaceae</taxon>
        <taxon>Thomasclavelia</taxon>
    </lineage>
</organism>
<evidence type="ECO:0000313" key="4">
    <source>
        <dbReference type="Proteomes" id="UP000261032"/>
    </source>
</evidence>
<dbReference type="Proteomes" id="UP000261032">
    <property type="component" value="Unassembled WGS sequence"/>
</dbReference>
<dbReference type="Pfam" id="PF04304">
    <property type="entry name" value="DUF454"/>
    <property type="match status" value="1"/>
</dbReference>
<reference evidence="2" key="2">
    <citation type="submission" date="2023-01" db="EMBL/GenBank/DDBJ databases">
        <title>Human gut microbiome strain richness.</title>
        <authorList>
            <person name="Chen-Liaw A."/>
        </authorList>
    </citation>
    <scope>NUCLEOTIDE SEQUENCE</scope>
    <source>
        <strain evidence="2">1001217st2_G6_1001217B_191108</strain>
    </source>
</reference>
<accession>A0A3E3EG44</accession>
<dbReference type="Proteomes" id="UP001211987">
    <property type="component" value="Unassembled WGS sequence"/>
</dbReference>
<keyword evidence="1" id="KW-0472">Membrane</keyword>
<dbReference type="PANTHER" id="PTHR35813">
    <property type="entry name" value="INNER MEMBRANE PROTEIN YBAN"/>
    <property type="match status" value="1"/>
</dbReference>
<keyword evidence="1" id="KW-0812">Transmembrane</keyword>
<dbReference type="PANTHER" id="PTHR35813:SF1">
    <property type="entry name" value="INNER MEMBRANE PROTEIN YBAN"/>
    <property type="match status" value="1"/>
</dbReference>
<dbReference type="EMBL" id="JAQLKE010000002">
    <property type="protein sequence ID" value="MDB7082547.1"/>
    <property type="molecule type" value="Genomic_DNA"/>
</dbReference>
<proteinExistence type="predicted"/>
<keyword evidence="1" id="KW-1133">Transmembrane helix</keyword>
<feature type="transmembrane region" description="Helical" evidence="1">
    <location>
        <begin position="97"/>
        <end position="113"/>
    </location>
</feature>
<dbReference type="GeneID" id="64197116"/>
<comment type="caution">
    <text evidence="3">The sequence shown here is derived from an EMBL/GenBank/DDBJ whole genome shotgun (WGS) entry which is preliminary data.</text>
</comment>
<name>A0A3E3EG44_9FIRM</name>
<reference evidence="3 4" key="1">
    <citation type="submission" date="2018-08" db="EMBL/GenBank/DDBJ databases">
        <title>A genome reference for cultivated species of the human gut microbiota.</title>
        <authorList>
            <person name="Zou Y."/>
            <person name="Xue W."/>
            <person name="Luo G."/>
        </authorList>
    </citation>
    <scope>NUCLEOTIDE SEQUENCE [LARGE SCALE GENOMIC DNA]</scope>
    <source>
        <strain evidence="3 4">OM06-4</strain>
    </source>
</reference>
<dbReference type="RefSeq" id="WP_003534988.1">
    <property type="nucleotide sequence ID" value="NZ_AP031443.1"/>
</dbReference>
<dbReference type="AlphaFoldDB" id="A0A3E3EG44"/>
<dbReference type="EMBL" id="QUSL01000003">
    <property type="protein sequence ID" value="RGD86857.1"/>
    <property type="molecule type" value="Genomic_DNA"/>
</dbReference>
<dbReference type="GO" id="GO:0005886">
    <property type="term" value="C:plasma membrane"/>
    <property type="evidence" value="ECO:0007669"/>
    <property type="project" value="TreeGrafter"/>
</dbReference>
<evidence type="ECO:0000313" key="2">
    <source>
        <dbReference type="EMBL" id="MDB7082547.1"/>
    </source>
</evidence>
<protein>
    <submittedName>
        <fullName evidence="3">DUF454 domain-containing protein</fullName>
    </submittedName>
    <submittedName>
        <fullName evidence="2">YbaN family protein</fullName>
    </submittedName>
</protein>
<sequence length="124" mass="14414">MKYLYFMLGIIFTGIGMIGVVLPVLPTTPFLLVAMFFFTKSSSRAKVWFEGTKIYQNHLNDFVTKRAMTLKTKVMLLSFASTMLLIAFLMMDNIYGRITIVLLVIFKYYYFAFRIKTIKEVSND</sequence>
<evidence type="ECO:0000256" key="1">
    <source>
        <dbReference type="SAM" id="Phobius"/>
    </source>
</evidence>
<gene>
    <name evidence="3" type="ORF">DXB93_03330</name>
    <name evidence="2" type="ORF">PM738_01930</name>
</gene>
<evidence type="ECO:0000313" key="3">
    <source>
        <dbReference type="EMBL" id="RGD86857.1"/>
    </source>
</evidence>
<dbReference type="PIRSF" id="PIRSF016789">
    <property type="entry name" value="DUF454"/>
    <property type="match status" value="1"/>
</dbReference>